<reference evidence="3" key="1">
    <citation type="submission" date="2022-11" db="UniProtKB">
        <authorList>
            <consortium name="WormBaseParasite"/>
        </authorList>
    </citation>
    <scope>IDENTIFICATION</scope>
</reference>
<proteinExistence type="predicted"/>
<evidence type="ECO:0000256" key="1">
    <source>
        <dbReference type="SAM" id="Phobius"/>
    </source>
</evidence>
<feature type="transmembrane region" description="Helical" evidence="1">
    <location>
        <begin position="16"/>
        <end position="38"/>
    </location>
</feature>
<keyword evidence="1" id="KW-1133">Transmembrane helix</keyword>
<keyword evidence="1" id="KW-0812">Transmembrane</keyword>
<evidence type="ECO:0000313" key="2">
    <source>
        <dbReference type="Proteomes" id="UP000887540"/>
    </source>
</evidence>
<protein>
    <submittedName>
        <fullName evidence="3">Uncharacterized protein</fullName>
    </submittedName>
</protein>
<dbReference type="AlphaFoldDB" id="A0A914EML6"/>
<evidence type="ECO:0000313" key="3">
    <source>
        <dbReference type="WBParaSite" id="ACRNAN_scaffold9071.g9416.t1"/>
    </source>
</evidence>
<dbReference type="Proteomes" id="UP000887540">
    <property type="component" value="Unplaced"/>
</dbReference>
<keyword evidence="2" id="KW-1185">Reference proteome</keyword>
<organism evidence="2 3">
    <name type="scientific">Acrobeloides nanus</name>
    <dbReference type="NCBI Taxonomy" id="290746"/>
    <lineage>
        <taxon>Eukaryota</taxon>
        <taxon>Metazoa</taxon>
        <taxon>Ecdysozoa</taxon>
        <taxon>Nematoda</taxon>
        <taxon>Chromadorea</taxon>
        <taxon>Rhabditida</taxon>
        <taxon>Tylenchina</taxon>
        <taxon>Cephalobomorpha</taxon>
        <taxon>Cephaloboidea</taxon>
        <taxon>Cephalobidae</taxon>
        <taxon>Acrobeloides</taxon>
    </lineage>
</organism>
<sequence>MSDDNNQSKDSEYVPFWSFSSTRFWIAMILMFLVFVAVNMRTNIGFAMVCMVNSTAYTTHKYDNTSGSIVPRNPECQKVESADEIEDLGYH</sequence>
<dbReference type="WBParaSite" id="ACRNAN_scaffold9071.g9416.t1">
    <property type="protein sequence ID" value="ACRNAN_scaffold9071.g9416.t1"/>
    <property type="gene ID" value="ACRNAN_scaffold9071.g9416"/>
</dbReference>
<accession>A0A914EML6</accession>
<keyword evidence="1" id="KW-0472">Membrane</keyword>
<name>A0A914EML6_9BILA</name>